<name>A0A397U5R6_9GLOM</name>
<dbReference type="EMBL" id="QKWP01002190">
    <property type="protein sequence ID" value="RIB04398.1"/>
    <property type="molecule type" value="Genomic_DNA"/>
</dbReference>
<keyword evidence="3" id="KW-1185">Reference proteome</keyword>
<dbReference type="InterPro" id="IPR008978">
    <property type="entry name" value="HSP20-like_chaperone"/>
</dbReference>
<proteinExistence type="predicted"/>
<evidence type="ECO:0000313" key="3">
    <source>
        <dbReference type="Proteomes" id="UP000266673"/>
    </source>
</evidence>
<evidence type="ECO:0000259" key="1">
    <source>
        <dbReference type="Pfam" id="PF00011"/>
    </source>
</evidence>
<sequence>MSIFHDFITTDPNYNPIYDPIYDQSFDLNYPIPPRTIGLLLIIGLLILLTDGLIDGEIEVLKEEISIDHHDHELVIQGESKRAATFETATSRVRERDLGRFRKHVYLLRELSEEKTDIEAKYENRLLEIKIPRRKQG</sequence>
<comment type="caution">
    <text evidence="2">The sequence shown here is derived from an EMBL/GenBank/DDBJ whole genome shotgun (WGS) entry which is preliminary data.</text>
</comment>
<dbReference type="STRING" id="44941.A0A397U5R6"/>
<dbReference type="Pfam" id="PF00011">
    <property type="entry name" value="HSP20"/>
    <property type="match status" value="1"/>
</dbReference>
<dbReference type="Proteomes" id="UP000266673">
    <property type="component" value="Unassembled WGS sequence"/>
</dbReference>
<dbReference type="AlphaFoldDB" id="A0A397U5R6"/>
<evidence type="ECO:0000313" key="2">
    <source>
        <dbReference type="EMBL" id="RIB04398.1"/>
    </source>
</evidence>
<reference evidence="2 3" key="1">
    <citation type="submission" date="2018-06" db="EMBL/GenBank/DDBJ databases">
        <title>Comparative genomics reveals the genomic features of Rhizophagus irregularis, R. cerebriforme, R. diaphanum and Gigaspora rosea, and their symbiotic lifestyle signature.</title>
        <authorList>
            <person name="Morin E."/>
            <person name="San Clemente H."/>
            <person name="Chen E.C.H."/>
            <person name="De La Providencia I."/>
            <person name="Hainaut M."/>
            <person name="Kuo A."/>
            <person name="Kohler A."/>
            <person name="Murat C."/>
            <person name="Tang N."/>
            <person name="Roy S."/>
            <person name="Loubradou J."/>
            <person name="Henrissat B."/>
            <person name="Grigoriev I.V."/>
            <person name="Corradi N."/>
            <person name="Roux C."/>
            <person name="Martin F.M."/>
        </authorList>
    </citation>
    <scope>NUCLEOTIDE SEQUENCE [LARGE SCALE GENOMIC DNA]</scope>
    <source>
        <strain evidence="2 3">DAOM 194757</strain>
    </source>
</reference>
<dbReference type="SUPFAM" id="SSF49764">
    <property type="entry name" value="HSP20-like chaperones"/>
    <property type="match status" value="1"/>
</dbReference>
<accession>A0A397U5R6</accession>
<organism evidence="2 3">
    <name type="scientific">Gigaspora rosea</name>
    <dbReference type="NCBI Taxonomy" id="44941"/>
    <lineage>
        <taxon>Eukaryota</taxon>
        <taxon>Fungi</taxon>
        <taxon>Fungi incertae sedis</taxon>
        <taxon>Mucoromycota</taxon>
        <taxon>Glomeromycotina</taxon>
        <taxon>Glomeromycetes</taxon>
        <taxon>Diversisporales</taxon>
        <taxon>Gigasporaceae</taxon>
        <taxon>Gigaspora</taxon>
    </lineage>
</organism>
<dbReference type="CDD" id="cd06464">
    <property type="entry name" value="ACD_sHsps-like"/>
    <property type="match status" value="1"/>
</dbReference>
<protein>
    <recommendedName>
        <fullName evidence="1">SHSP domain-containing protein</fullName>
    </recommendedName>
</protein>
<dbReference type="OrthoDB" id="1431247at2759"/>
<feature type="domain" description="SHSP" evidence="1">
    <location>
        <begin position="61"/>
        <end position="136"/>
    </location>
</feature>
<gene>
    <name evidence="2" type="ORF">C2G38_2222502</name>
</gene>
<dbReference type="InterPro" id="IPR002068">
    <property type="entry name" value="A-crystallin/Hsp20_dom"/>
</dbReference>
<dbReference type="Gene3D" id="2.60.40.790">
    <property type="match status" value="1"/>
</dbReference>